<feature type="domain" description="Protein kinase" evidence="3">
    <location>
        <begin position="1"/>
        <end position="157"/>
    </location>
</feature>
<dbReference type="Pfam" id="PF00069">
    <property type="entry name" value="Pkinase"/>
    <property type="match status" value="1"/>
</dbReference>
<evidence type="ECO:0000256" key="2">
    <source>
        <dbReference type="ARBA" id="ARBA00022840"/>
    </source>
</evidence>
<name>A0ABR2KCZ2_9EUKA</name>
<dbReference type="InterPro" id="IPR011009">
    <property type="entry name" value="Kinase-like_dom_sf"/>
</dbReference>
<keyword evidence="5" id="KW-1185">Reference proteome</keyword>
<dbReference type="PANTHER" id="PTHR24346:SF30">
    <property type="entry name" value="MATERNAL EMBRYONIC LEUCINE ZIPPER KINASE"/>
    <property type="match status" value="1"/>
</dbReference>
<comment type="caution">
    <text evidence="4">The sequence shown here is derived from an EMBL/GenBank/DDBJ whole genome shotgun (WGS) entry which is preliminary data.</text>
</comment>
<evidence type="ECO:0000256" key="1">
    <source>
        <dbReference type="ARBA" id="ARBA00022741"/>
    </source>
</evidence>
<dbReference type="PANTHER" id="PTHR24346">
    <property type="entry name" value="MAP/MICROTUBULE AFFINITY-REGULATING KINASE"/>
    <property type="match status" value="1"/>
</dbReference>
<organism evidence="4 5">
    <name type="scientific">Tritrichomonas musculus</name>
    <dbReference type="NCBI Taxonomy" id="1915356"/>
    <lineage>
        <taxon>Eukaryota</taxon>
        <taxon>Metamonada</taxon>
        <taxon>Parabasalia</taxon>
        <taxon>Tritrichomonadida</taxon>
        <taxon>Tritrichomonadidae</taxon>
        <taxon>Tritrichomonas</taxon>
    </lineage>
</organism>
<protein>
    <recommendedName>
        <fullName evidence="3">Protein kinase domain-containing protein</fullName>
    </recommendedName>
</protein>
<dbReference type="SMART" id="SM00220">
    <property type="entry name" value="S_TKc"/>
    <property type="match status" value="1"/>
</dbReference>
<gene>
    <name evidence="4" type="ORF">M9Y10_033743</name>
</gene>
<accession>A0ABR2KCZ2</accession>
<reference evidence="4 5" key="1">
    <citation type="submission" date="2024-04" db="EMBL/GenBank/DDBJ databases">
        <title>Tritrichomonas musculus Genome.</title>
        <authorList>
            <person name="Alves-Ferreira E."/>
            <person name="Grigg M."/>
            <person name="Lorenzi H."/>
            <person name="Galac M."/>
        </authorList>
    </citation>
    <scope>NUCLEOTIDE SEQUENCE [LARGE SCALE GENOMIC DNA]</scope>
    <source>
        <strain evidence="4 5">EAF2021</strain>
    </source>
</reference>
<evidence type="ECO:0000313" key="5">
    <source>
        <dbReference type="Proteomes" id="UP001470230"/>
    </source>
</evidence>
<dbReference type="Gene3D" id="1.10.510.10">
    <property type="entry name" value="Transferase(Phosphotransferase) domain 1"/>
    <property type="match status" value="1"/>
</dbReference>
<dbReference type="InterPro" id="IPR000719">
    <property type="entry name" value="Prot_kinase_dom"/>
</dbReference>
<keyword evidence="1" id="KW-0547">Nucleotide-binding</keyword>
<dbReference type="Proteomes" id="UP001470230">
    <property type="component" value="Unassembled WGS sequence"/>
</dbReference>
<dbReference type="EMBL" id="JAPFFF010000005">
    <property type="protein sequence ID" value="KAK8889001.1"/>
    <property type="molecule type" value="Genomic_DNA"/>
</dbReference>
<dbReference type="SUPFAM" id="SSF56112">
    <property type="entry name" value="Protein kinase-like (PK-like)"/>
    <property type="match status" value="1"/>
</dbReference>
<dbReference type="PROSITE" id="PS50011">
    <property type="entry name" value="PROTEIN_KINASE_DOM"/>
    <property type="match status" value="1"/>
</dbReference>
<keyword evidence="2" id="KW-0067">ATP-binding</keyword>
<evidence type="ECO:0000259" key="3">
    <source>
        <dbReference type="PROSITE" id="PS50011"/>
    </source>
</evidence>
<evidence type="ECO:0000313" key="4">
    <source>
        <dbReference type="EMBL" id="KAK8889001.1"/>
    </source>
</evidence>
<proteinExistence type="predicted"/>
<sequence>MELIEGTNLLQYVNQNHGLKINEVQNIFSQLIIAIEYLHNELNISHRYLKLENVMLDFGFSSIKKNIMSTLCGSIPYCAPEVLKCQTYTKEADIWCLGVILYSLVSGKLPFFCSNLNQLVNMICNQEPAYSNVFNPPVRDLISRLLIKDPRHRVTIE</sequence>